<evidence type="ECO:0000259" key="1">
    <source>
        <dbReference type="Pfam" id="PF14534"/>
    </source>
</evidence>
<dbReference type="InterPro" id="IPR032710">
    <property type="entry name" value="NTF2-like_dom_sf"/>
</dbReference>
<keyword evidence="2" id="KW-0413">Isomerase</keyword>
<dbReference type="GO" id="GO:0016853">
    <property type="term" value="F:isomerase activity"/>
    <property type="evidence" value="ECO:0007669"/>
    <property type="project" value="UniProtKB-KW"/>
</dbReference>
<organism evidence="2 3">
    <name type="scientific">Pedobacter duraquae</name>
    <dbReference type="NCBI Taxonomy" id="425511"/>
    <lineage>
        <taxon>Bacteria</taxon>
        <taxon>Pseudomonadati</taxon>
        <taxon>Bacteroidota</taxon>
        <taxon>Sphingobacteriia</taxon>
        <taxon>Sphingobacteriales</taxon>
        <taxon>Sphingobacteriaceae</taxon>
        <taxon>Pedobacter</taxon>
    </lineage>
</organism>
<dbReference type="SUPFAM" id="SSF54427">
    <property type="entry name" value="NTF2-like"/>
    <property type="match status" value="1"/>
</dbReference>
<evidence type="ECO:0000313" key="3">
    <source>
        <dbReference type="Proteomes" id="UP000295499"/>
    </source>
</evidence>
<sequence length="122" mass="13898">MESAEALLIKAARLDSNACILKKDVAGVAKYWLQDFVQIAGDGSHTTGKTQLIKDWKYMFSQSSPVFERLPNEITISDRGDLAWEQGTWNYKTAPYRGNYAAMWKKVNGRWLTQSELYVSLD</sequence>
<dbReference type="EMBL" id="SNWM01000002">
    <property type="protein sequence ID" value="TDO23298.1"/>
    <property type="molecule type" value="Genomic_DNA"/>
</dbReference>
<dbReference type="Pfam" id="PF14534">
    <property type="entry name" value="DUF4440"/>
    <property type="match status" value="1"/>
</dbReference>
<dbReference type="AlphaFoldDB" id="A0A4V3C3T4"/>
<dbReference type="Gene3D" id="3.10.450.50">
    <property type="match status" value="1"/>
</dbReference>
<dbReference type="InterPro" id="IPR027843">
    <property type="entry name" value="DUF4440"/>
</dbReference>
<dbReference type="RefSeq" id="WP_133555371.1">
    <property type="nucleotide sequence ID" value="NZ_SNWM01000002.1"/>
</dbReference>
<feature type="domain" description="DUF4440" evidence="1">
    <location>
        <begin position="10"/>
        <end position="112"/>
    </location>
</feature>
<keyword evidence="3" id="KW-1185">Reference proteome</keyword>
<dbReference type="Proteomes" id="UP000295499">
    <property type="component" value="Unassembled WGS sequence"/>
</dbReference>
<proteinExistence type="predicted"/>
<name>A0A4V3C3T4_9SPHI</name>
<reference evidence="2 3" key="1">
    <citation type="submission" date="2019-03" db="EMBL/GenBank/DDBJ databases">
        <title>Genomic Encyclopedia of Archaeal and Bacterial Type Strains, Phase II (KMG-II): from individual species to whole genera.</title>
        <authorList>
            <person name="Goeker M."/>
        </authorList>
    </citation>
    <scope>NUCLEOTIDE SEQUENCE [LARGE SCALE GENOMIC DNA]</scope>
    <source>
        <strain evidence="2 3">DSM 19034</strain>
    </source>
</reference>
<dbReference type="OrthoDB" id="7375768at2"/>
<protein>
    <submittedName>
        <fullName evidence="2">Ketosteroid isomerase-like protein</fullName>
    </submittedName>
</protein>
<evidence type="ECO:0000313" key="2">
    <source>
        <dbReference type="EMBL" id="TDO23298.1"/>
    </source>
</evidence>
<gene>
    <name evidence="2" type="ORF">CLV32_2287</name>
</gene>
<comment type="caution">
    <text evidence="2">The sequence shown here is derived from an EMBL/GenBank/DDBJ whole genome shotgun (WGS) entry which is preliminary data.</text>
</comment>
<accession>A0A4V3C3T4</accession>